<evidence type="ECO:0000256" key="1">
    <source>
        <dbReference type="ARBA" id="ARBA00022642"/>
    </source>
</evidence>
<keyword evidence="7" id="KW-0812">Transmembrane</keyword>
<dbReference type="Pfam" id="PF22580">
    <property type="entry name" value="KYNU_C"/>
    <property type="match status" value="1"/>
</dbReference>
<protein>
    <recommendedName>
        <fullName evidence="4 5">Kynureninase</fullName>
        <ecNumber evidence="4 5">3.7.1.3</ecNumber>
    </recommendedName>
    <alternativeName>
        <fullName evidence="4">L-kynurenine hydrolase</fullName>
    </alternativeName>
</protein>
<feature type="binding site" evidence="4">
    <location>
        <position position="242"/>
    </location>
    <ligand>
        <name>pyridoxal 5'-phosphate</name>
        <dbReference type="ChEBI" id="CHEBI:597326"/>
    </ligand>
</feature>
<feature type="binding site" evidence="4">
    <location>
        <position position="133"/>
    </location>
    <ligand>
        <name>pyridoxal 5'-phosphate</name>
        <dbReference type="ChEBI" id="CHEBI:597326"/>
    </ligand>
</feature>
<dbReference type="Gene3D" id="3.90.1150.10">
    <property type="entry name" value="Aspartate Aminotransferase, domain 1"/>
    <property type="match status" value="1"/>
</dbReference>
<evidence type="ECO:0000256" key="3">
    <source>
        <dbReference type="ARBA" id="ARBA00022898"/>
    </source>
</evidence>
<dbReference type="PANTHER" id="PTHR14084:SF0">
    <property type="entry name" value="KYNURENINASE"/>
    <property type="match status" value="1"/>
</dbReference>
<accession>A0A235F7B5</accession>
<evidence type="ECO:0000256" key="7">
    <source>
        <dbReference type="SAM" id="Phobius"/>
    </source>
</evidence>
<dbReference type="SUPFAM" id="SSF53383">
    <property type="entry name" value="PLP-dependent transferases"/>
    <property type="match status" value="1"/>
</dbReference>
<comment type="catalytic activity">
    <reaction evidence="6">
        <text>3-hydroxy-L-kynurenine + H2O = 3-hydroxyanthranilate + L-alanine + H(+)</text>
        <dbReference type="Rhea" id="RHEA:25143"/>
        <dbReference type="ChEBI" id="CHEBI:15377"/>
        <dbReference type="ChEBI" id="CHEBI:15378"/>
        <dbReference type="ChEBI" id="CHEBI:36559"/>
        <dbReference type="ChEBI" id="CHEBI:57972"/>
        <dbReference type="ChEBI" id="CHEBI:58125"/>
        <dbReference type="EC" id="3.7.1.3"/>
    </reaction>
</comment>
<feature type="modified residue" description="N6-(pyridoxal phosphate)lysine" evidence="4">
    <location>
        <position position="268"/>
    </location>
</feature>
<keyword evidence="7" id="KW-0472">Membrane</keyword>
<comment type="catalytic activity">
    <reaction evidence="4 6">
        <text>L-kynurenine + H2O = anthranilate + L-alanine + H(+)</text>
        <dbReference type="Rhea" id="RHEA:16813"/>
        <dbReference type="ChEBI" id="CHEBI:15377"/>
        <dbReference type="ChEBI" id="CHEBI:15378"/>
        <dbReference type="ChEBI" id="CHEBI:16567"/>
        <dbReference type="ChEBI" id="CHEBI:57959"/>
        <dbReference type="ChEBI" id="CHEBI:57972"/>
        <dbReference type="EC" id="3.7.1.3"/>
    </reaction>
</comment>
<dbReference type="InterPro" id="IPR015422">
    <property type="entry name" value="PyrdxlP-dep_Trfase_small"/>
</dbReference>
<feature type="binding site" evidence="4">
    <location>
        <begin position="161"/>
        <end position="164"/>
    </location>
    <ligand>
        <name>pyridoxal 5'-phosphate</name>
        <dbReference type="ChEBI" id="CHEBI:597326"/>
    </ligand>
</feature>
<evidence type="ECO:0000313" key="8">
    <source>
        <dbReference type="EMBL" id="OYD57112.1"/>
    </source>
</evidence>
<dbReference type="PIRSF" id="PIRSF038800">
    <property type="entry name" value="KYNU"/>
    <property type="match status" value="1"/>
</dbReference>
<evidence type="ECO:0000256" key="6">
    <source>
        <dbReference type="PIRNR" id="PIRNR038800"/>
    </source>
</evidence>
<comment type="cofactor">
    <cofactor evidence="4 6">
        <name>pyridoxal 5'-phosphate</name>
        <dbReference type="ChEBI" id="CHEBI:597326"/>
    </cofactor>
</comment>
<gene>
    <name evidence="4 8" type="primary">kynU</name>
    <name evidence="8" type="ORF">CGZ90_13980</name>
</gene>
<comment type="caution">
    <text evidence="8">The sequence shown here is derived from an EMBL/GenBank/DDBJ whole genome shotgun (WGS) entry which is preliminary data.</text>
</comment>
<reference evidence="8 9" key="1">
    <citation type="submission" date="2017-07" db="EMBL/GenBank/DDBJ databases">
        <title>Fictibacillus sp. nov. GDSW-R2A3 Genome sequencing and assembly.</title>
        <authorList>
            <person name="Mayilraj S."/>
        </authorList>
    </citation>
    <scope>NUCLEOTIDE SEQUENCE [LARGE SCALE GENOMIC DNA]</scope>
    <source>
        <strain evidence="8 9">GDSW-R2A3</strain>
    </source>
</reference>
<dbReference type="Gene3D" id="3.40.640.10">
    <property type="entry name" value="Type I PLP-dependent aspartate aminotransferase-like (Major domain)"/>
    <property type="match status" value="1"/>
</dbReference>
<dbReference type="OrthoDB" id="9812626at2"/>
<comment type="subunit">
    <text evidence="4 6">Homodimer.</text>
</comment>
<organism evidence="8 9">
    <name type="scientific">Fictibacillus aquaticus</name>
    <dbReference type="NCBI Taxonomy" id="2021314"/>
    <lineage>
        <taxon>Bacteria</taxon>
        <taxon>Bacillati</taxon>
        <taxon>Bacillota</taxon>
        <taxon>Bacilli</taxon>
        <taxon>Bacillales</taxon>
        <taxon>Fictibacillaceae</taxon>
        <taxon>Fictibacillus</taxon>
    </lineage>
</organism>
<dbReference type="GO" id="GO:0097053">
    <property type="term" value="P:L-kynurenine catabolic process"/>
    <property type="evidence" value="ECO:0007669"/>
    <property type="project" value="UniProtKB-UniRule"/>
</dbReference>
<dbReference type="UniPathway" id="UPA00253">
    <property type="reaction ID" value="UER00329"/>
</dbReference>
<dbReference type="GO" id="GO:0005737">
    <property type="term" value="C:cytoplasm"/>
    <property type="evidence" value="ECO:0007669"/>
    <property type="project" value="UniProtKB-UniRule"/>
</dbReference>
<proteinExistence type="inferred from homology"/>
<evidence type="ECO:0000256" key="5">
    <source>
        <dbReference type="NCBIfam" id="TIGR01814"/>
    </source>
</evidence>
<evidence type="ECO:0000256" key="4">
    <source>
        <dbReference type="HAMAP-Rule" id="MF_01970"/>
    </source>
</evidence>
<dbReference type="Proteomes" id="UP000215059">
    <property type="component" value="Unassembled WGS sequence"/>
</dbReference>
<dbReference type="GO" id="GO:0030429">
    <property type="term" value="F:kynureninase activity"/>
    <property type="evidence" value="ECO:0007669"/>
    <property type="project" value="UniProtKB-UniRule"/>
</dbReference>
<dbReference type="AlphaFoldDB" id="A0A235F7B5"/>
<dbReference type="InterPro" id="IPR010111">
    <property type="entry name" value="Kynureninase"/>
</dbReference>
<feature type="binding site" evidence="4">
    <location>
        <position position="267"/>
    </location>
    <ligand>
        <name>pyridoxal 5'-phosphate</name>
        <dbReference type="ChEBI" id="CHEBI:597326"/>
    </ligand>
</feature>
<comment type="pathway">
    <text evidence="4 6">Amino-acid degradation; L-kynurenine degradation; L-alanine and anthranilate from L-kynurenine: step 1/1.</text>
</comment>
<dbReference type="GO" id="GO:0043420">
    <property type="term" value="P:anthranilate metabolic process"/>
    <property type="evidence" value="ECO:0007669"/>
    <property type="project" value="TreeGrafter"/>
</dbReference>
<dbReference type="GO" id="GO:0019805">
    <property type="term" value="P:quinolinate biosynthetic process"/>
    <property type="evidence" value="ECO:0007669"/>
    <property type="project" value="UniProtKB-UniRule"/>
</dbReference>
<keyword evidence="1 4" id="KW-0662">Pyridine nucleotide biosynthesis</keyword>
<feature type="binding site" evidence="4">
    <location>
        <position position="245"/>
    </location>
    <ligand>
        <name>pyridoxal 5'-phosphate</name>
        <dbReference type="ChEBI" id="CHEBI:597326"/>
    </ligand>
</feature>
<dbReference type="HAMAP" id="MF_01970">
    <property type="entry name" value="Kynureninase"/>
    <property type="match status" value="1"/>
</dbReference>
<dbReference type="PANTHER" id="PTHR14084">
    <property type="entry name" value="KYNURENINASE"/>
    <property type="match status" value="1"/>
</dbReference>
<dbReference type="EC" id="3.7.1.3" evidence="4 5"/>
<dbReference type="NCBIfam" id="TIGR01814">
    <property type="entry name" value="kynureninase"/>
    <property type="match status" value="1"/>
</dbReference>
<sequence length="457" mass="51585">MCCGKNKYSANIRVYLIPFLILYTIKIYIRWELEILIEKKNALSLDEQDVLKDFRKEFFLPHDKMYMDGNSLGLLSKRAERTLLDSLEDWKTLGIDGWMNGNHPWFTLSEKIGEELSELIGALPDEVMAASSTTVNLHQLVSSFYKPEGKKTKILADELTFPSDIYALQSQLLIKGYNPEDHLIQVASSDGMTLSEEDIISQMTDEVALILLPSVLYRSGQLLDMKRLAKEAHARSIVIGFDLCHSIGAVPHRLSEWGVDFAFWCNYKYLNGGPGSVAGLYVNNRHFGKRPGLAGWFGSDKNTQFDMEHTFVPASSAGAYQIGTPHVLSTAPLIGSLEIFKEAGIERIRAKSLQLTRFLMELVQQELLEFGFVIGNPDEDSRRGGHVALQHKEAARICKSLKELGVIPDFRAPDVIRLAPAALYTSFADVYETVNVLKRIMQEKHYEKYENTREVIA</sequence>
<name>A0A235F7B5_9BACL</name>
<comment type="function">
    <text evidence="4 6">Catalyzes the cleavage of L-kynurenine (L-Kyn) and L-3-hydroxykynurenine (L-3OHKyn) into anthranilic acid (AA) and 3-hydroxyanthranilic acid (3-OHAA), respectively.</text>
</comment>
<keyword evidence="9" id="KW-1185">Reference proteome</keyword>
<keyword evidence="3 4" id="KW-0663">Pyridoxal phosphate</keyword>
<dbReference type="InterPro" id="IPR015424">
    <property type="entry name" value="PyrdxlP-dep_Trfase"/>
</dbReference>
<evidence type="ECO:0000313" key="9">
    <source>
        <dbReference type="Proteomes" id="UP000215059"/>
    </source>
</evidence>
<feature type="binding site" evidence="4">
    <location>
        <position position="296"/>
    </location>
    <ligand>
        <name>pyridoxal 5'-phosphate</name>
        <dbReference type="ChEBI" id="CHEBI:597326"/>
    </ligand>
</feature>
<evidence type="ECO:0000256" key="2">
    <source>
        <dbReference type="ARBA" id="ARBA00022801"/>
    </source>
</evidence>
<dbReference type="GO" id="GO:0009435">
    <property type="term" value="P:NAD+ biosynthetic process"/>
    <property type="evidence" value="ECO:0007669"/>
    <property type="project" value="UniProtKB-UniRule"/>
</dbReference>
<dbReference type="GO" id="GO:0019441">
    <property type="term" value="P:L-tryptophan catabolic process to kynurenine"/>
    <property type="evidence" value="ECO:0007669"/>
    <property type="project" value="TreeGrafter"/>
</dbReference>
<comment type="caution">
    <text evidence="4">Lacks conserved residue(s) required for the propagation of feature annotation.</text>
</comment>
<keyword evidence="2 4" id="KW-0378">Hydrolase</keyword>
<feature type="binding site" evidence="4">
    <location>
        <position position="134"/>
    </location>
    <ligand>
        <name>pyridoxal 5'-phosphate</name>
        <dbReference type="ChEBI" id="CHEBI:597326"/>
    </ligand>
</feature>
<keyword evidence="7" id="KW-1133">Transmembrane helix</keyword>
<comment type="similarity">
    <text evidence="4 6">Belongs to the kynureninase family.</text>
</comment>
<dbReference type="GO" id="GO:0030170">
    <property type="term" value="F:pyridoxal phosphate binding"/>
    <property type="evidence" value="ECO:0007669"/>
    <property type="project" value="UniProtKB-UniRule"/>
</dbReference>
<dbReference type="EMBL" id="NOII01000005">
    <property type="protein sequence ID" value="OYD57112.1"/>
    <property type="molecule type" value="Genomic_DNA"/>
</dbReference>
<dbReference type="InterPro" id="IPR015421">
    <property type="entry name" value="PyrdxlP-dep_Trfase_major"/>
</dbReference>
<comment type="pathway">
    <text evidence="4 6">Cofactor biosynthesis; NAD(+) biosynthesis; quinolinate from L-kynurenine: step 2/3.</text>
</comment>
<feature type="binding site" evidence="4">
    <location>
        <position position="324"/>
    </location>
    <ligand>
        <name>pyridoxal 5'-phosphate</name>
        <dbReference type="ChEBI" id="CHEBI:597326"/>
    </ligand>
</feature>
<dbReference type="UniPathway" id="UPA00334">
    <property type="reaction ID" value="UER00455"/>
</dbReference>
<feature type="transmembrane region" description="Helical" evidence="7">
    <location>
        <begin position="12"/>
        <end position="31"/>
    </location>
</feature>